<evidence type="ECO:0000256" key="1">
    <source>
        <dbReference type="SAM" id="Phobius"/>
    </source>
</evidence>
<reference evidence="2" key="3">
    <citation type="submission" date="2022-06" db="UniProtKB">
        <authorList>
            <consortium name="EnsemblPlants"/>
        </authorList>
    </citation>
    <scope>IDENTIFICATION</scope>
</reference>
<keyword evidence="1" id="KW-1133">Transmembrane helix</keyword>
<dbReference type="Proteomes" id="UP000015106">
    <property type="component" value="Chromosome 3"/>
</dbReference>
<proteinExistence type="predicted"/>
<dbReference type="Gramene" id="TuG1812G0300003169.01.T01">
    <property type="protein sequence ID" value="TuG1812G0300003169.01.T01"/>
    <property type="gene ID" value="TuG1812G0300003169.01"/>
</dbReference>
<reference evidence="2" key="2">
    <citation type="submission" date="2018-03" db="EMBL/GenBank/DDBJ databases">
        <title>The Triticum urartu genome reveals the dynamic nature of wheat genome evolution.</title>
        <authorList>
            <person name="Ling H."/>
            <person name="Ma B."/>
            <person name="Shi X."/>
            <person name="Liu H."/>
            <person name="Dong L."/>
            <person name="Sun H."/>
            <person name="Cao Y."/>
            <person name="Gao Q."/>
            <person name="Zheng S."/>
            <person name="Li Y."/>
            <person name="Yu Y."/>
            <person name="Du H."/>
            <person name="Qi M."/>
            <person name="Li Y."/>
            <person name="Yu H."/>
            <person name="Cui Y."/>
            <person name="Wang N."/>
            <person name="Chen C."/>
            <person name="Wu H."/>
            <person name="Zhao Y."/>
            <person name="Zhang J."/>
            <person name="Li Y."/>
            <person name="Zhou W."/>
            <person name="Zhang B."/>
            <person name="Hu W."/>
            <person name="Eijk M."/>
            <person name="Tang J."/>
            <person name="Witsenboer H."/>
            <person name="Zhao S."/>
            <person name="Li Z."/>
            <person name="Zhang A."/>
            <person name="Wang D."/>
            <person name="Liang C."/>
        </authorList>
    </citation>
    <scope>NUCLEOTIDE SEQUENCE [LARGE SCALE GENOMIC DNA]</scope>
    <source>
        <strain evidence="2">cv. G1812</strain>
    </source>
</reference>
<reference evidence="3" key="1">
    <citation type="journal article" date="2013" name="Nature">
        <title>Draft genome of the wheat A-genome progenitor Triticum urartu.</title>
        <authorList>
            <person name="Ling H.Q."/>
            <person name="Zhao S."/>
            <person name="Liu D."/>
            <person name="Wang J."/>
            <person name="Sun H."/>
            <person name="Zhang C."/>
            <person name="Fan H."/>
            <person name="Li D."/>
            <person name="Dong L."/>
            <person name="Tao Y."/>
            <person name="Gao C."/>
            <person name="Wu H."/>
            <person name="Li Y."/>
            <person name="Cui Y."/>
            <person name="Guo X."/>
            <person name="Zheng S."/>
            <person name="Wang B."/>
            <person name="Yu K."/>
            <person name="Liang Q."/>
            <person name="Yang W."/>
            <person name="Lou X."/>
            <person name="Chen J."/>
            <person name="Feng M."/>
            <person name="Jian J."/>
            <person name="Zhang X."/>
            <person name="Luo G."/>
            <person name="Jiang Y."/>
            <person name="Liu J."/>
            <person name="Wang Z."/>
            <person name="Sha Y."/>
            <person name="Zhang B."/>
            <person name="Wu H."/>
            <person name="Tang D."/>
            <person name="Shen Q."/>
            <person name="Xue P."/>
            <person name="Zou S."/>
            <person name="Wang X."/>
            <person name="Liu X."/>
            <person name="Wang F."/>
            <person name="Yang Y."/>
            <person name="An X."/>
            <person name="Dong Z."/>
            <person name="Zhang K."/>
            <person name="Zhang X."/>
            <person name="Luo M.C."/>
            <person name="Dvorak J."/>
            <person name="Tong Y."/>
            <person name="Wang J."/>
            <person name="Yang H."/>
            <person name="Li Z."/>
            <person name="Wang D."/>
            <person name="Zhang A."/>
            <person name="Wang J."/>
        </authorList>
    </citation>
    <scope>NUCLEOTIDE SEQUENCE</scope>
    <source>
        <strain evidence="3">cv. G1812</strain>
    </source>
</reference>
<evidence type="ECO:0000313" key="3">
    <source>
        <dbReference type="Proteomes" id="UP000015106"/>
    </source>
</evidence>
<organism evidence="2 3">
    <name type="scientific">Triticum urartu</name>
    <name type="common">Red wild einkorn</name>
    <name type="synonym">Crithodium urartu</name>
    <dbReference type="NCBI Taxonomy" id="4572"/>
    <lineage>
        <taxon>Eukaryota</taxon>
        <taxon>Viridiplantae</taxon>
        <taxon>Streptophyta</taxon>
        <taxon>Embryophyta</taxon>
        <taxon>Tracheophyta</taxon>
        <taxon>Spermatophyta</taxon>
        <taxon>Magnoliopsida</taxon>
        <taxon>Liliopsida</taxon>
        <taxon>Poales</taxon>
        <taxon>Poaceae</taxon>
        <taxon>BOP clade</taxon>
        <taxon>Pooideae</taxon>
        <taxon>Triticodae</taxon>
        <taxon>Triticeae</taxon>
        <taxon>Triticinae</taxon>
        <taxon>Triticum</taxon>
    </lineage>
</organism>
<evidence type="ECO:0000313" key="2">
    <source>
        <dbReference type="EnsemblPlants" id="TuG1812G0300003169.01.T01"/>
    </source>
</evidence>
<keyword evidence="1" id="KW-0812">Transmembrane</keyword>
<name>A0A8R7PT30_TRIUA</name>
<keyword evidence="3" id="KW-1185">Reference proteome</keyword>
<sequence length="122" mass="14032">MFRRSITGKPTFSLSSWFGIPGKVILLRNSVGHIFSIVLYFIVALHIVSKLRIVVLCGSSCSVWHYWCDSVVVSQCTTIPPWELLRRSTLKSFLALYVIFTKGNLSNVYFREVQKISHYMKI</sequence>
<dbReference type="AlphaFoldDB" id="A0A8R7PT30"/>
<keyword evidence="1" id="KW-0472">Membrane</keyword>
<feature type="transmembrane region" description="Helical" evidence="1">
    <location>
        <begin position="31"/>
        <end position="48"/>
    </location>
</feature>
<protein>
    <submittedName>
        <fullName evidence="2">Uncharacterized protein</fullName>
    </submittedName>
</protein>
<dbReference type="EnsemblPlants" id="TuG1812G0300003169.01.T01">
    <property type="protein sequence ID" value="TuG1812G0300003169.01.T01"/>
    <property type="gene ID" value="TuG1812G0300003169.01"/>
</dbReference>
<accession>A0A8R7PT30</accession>